<dbReference type="SUPFAM" id="SSF54373">
    <property type="entry name" value="FAD-linked reductases, C-terminal domain"/>
    <property type="match status" value="1"/>
</dbReference>
<keyword evidence="5" id="KW-0560">Oxidoreductase</keyword>
<feature type="binding site" evidence="9">
    <location>
        <position position="285"/>
    </location>
    <ligand>
        <name>D-dopa</name>
        <dbReference type="ChEBI" id="CHEBI:149689"/>
    </ligand>
</feature>
<reference evidence="11 12" key="1">
    <citation type="submission" date="2018-06" db="EMBL/GenBank/DDBJ databases">
        <title>Genomic Encyclopedia of Type Strains, Phase III (KMG-III): the genomes of soil and plant-associated and newly described type strains.</title>
        <authorList>
            <person name="Whitman W."/>
        </authorList>
    </citation>
    <scope>NUCLEOTIDE SEQUENCE [LARGE SCALE GENOMIC DNA]</scope>
    <source>
        <strain evidence="11 12">CGMCC 4.7090</strain>
    </source>
</reference>
<sequence>MSSVTVVGAGVIGLSVAHELAAAGHHVQVLADRPATRSVSAVAAAIWFPHDVHRSPEVLSSAAVTYRRFSELAGDPATGVAMRPGTVIVRRADADTSWTRAIPSWARTAAGVRCTVPLIQTDVYLGWLRAAVLALGVRIDTVSVSSVSSILDGADAVVVAAGLGSAALLGDDDAFPIRGQVVRLANPGITEWFTDEDNPEGLTYVVPRAGDVVCGGTGETGSWDEIPDPLIEAAILRRVCALVPELEGQPVLSRAAGLRPARSSVRVEAVPGHGRPVFACYGHGGAGFTLSWGDAARIASLVAAVG</sequence>
<evidence type="ECO:0000256" key="8">
    <source>
        <dbReference type="ARBA" id="ARBA00049547"/>
    </source>
</evidence>
<name>A0A327Z1N0_9ACTN</name>
<feature type="binding site" evidence="9">
    <location>
        <begin position="32"/>
        <end position="33"/>
    </location>
    <ligand>
        <name>FAD</name>
        <dbReference type="ChEBI" id="CHEBI:57692"/>
    </ligand>
</feature>
<comment type="catalytic activity">
    <reaction evidence="8">
        <text>a D-alpha-amino acid + O2 + H2O = a 2-oxocarboxylate + H2O2 + NH4(+)</text>
        <dbReference type="Rhea" id="RHEA:21816"/>
        <dbReference type="ChEBI" id="CHEBI:15377"/>
        <dbReference type="ChEBI" id="CHEBI:15379"/>
        <dbReference type="ChEBI" id="CHEBI:16240"/>
        <dbReference type="ChEBI" id="CHEBI:28938"/>
        <dbReference type="ChEBI" id="CHEBI:35179"/>
        <dbReference type="ChEBI" id="CHEBI:59871"/>
        <dbReference type="EC" id="1.4.3.3"/>
    </reaction>
    <physiologicalReaction direction="left-to-right" evidence="8">
        <dbReference type="Rhea" id="RHEA:21817"/>
    </physiologicalReaction>
</comment>
<evidence type="ECO:0000259" key="10">
    <source>
        <dbReference type="Pfam" id="PF01266"/>
    </source>
</evidence>
<dbReference type="Pfam" id="PF01266">
    <property type="entry name" value="DAO"/>
    <property type="match status" value="2"/>
</dbReference>
<dbReference type="PANTHER" id="PTHR11530">
    <property type="entry name" value="D-AMINO ACID OXIDASE"/>
    <property type="match status" value="1"/>
</dbReference>
<evidence type="ECO:0000256" key="4">
    <source>
        <dbReference type="ARBA" id="ARBA00022827"/>
    </source>
</evidence>
<feature type="domain" description="FAD dependent oxidoreductase" evidence="10">
    <location>
        <begin position="122"/>
        <end position="299"/>
    </location>
</feature>
<keyword evidence="4 9" id="KW-0274">FAD</keyword>
<dbReference type="OrthoDB" id="246701at2"/>
<evidence type="ECO:0000313" key="11">
    <source>
        <dbReference type="EMBL" id="RAK27674.1"/>
    </source>
</evidence>
<feature type="binding site" evidence="9">
    <location>
        <position position="144"/>
    </location>
    <ligand>
        <name>FAD</name>
        <dbReference type="ChEBI" id="CHEBI:57692"/>
    </ligand>
</feature>
<evidence type="ECO:0000256" key="6">
    <source>
        <dbReference type="ARBA" id="ARBA00039101"/>
    </source>
</evidence>
<evidence type="ECO:0000256" key="3">
    <source>
        <dbReference type="ARBA" id="ARBA00022630"/>
    </source>
</evidence>
<evidence type="ECO:0000256" key="1">
    <source>
        <dbReference type="ARBA" id="ARBA00001974"/>
    </source>
</evidence>
<dbReference type="GO" id="GO:0019478">
    <property type="term" value="P:D-amino acid catabolic process"/>
    <property type="evidence" value="ECO:0007669"/>
    <property type="project" value="TreeGrafter"/>
</dbReference>
<dbReference type="GO" id="GO:0071949">
    <property type="term" value="F:FAD binding"/>
    <property type="evidence" value="ECO:0007669"/>
    <property type="project" value="InterPro"/>
</dbReference>
<dbReference type="GO" id="GO:0005737">
    <property type="term" value="C:cytoplasm"/>
    <property type="evidence" value="ECO:0007669"/>
    <property type="project" value="TreeGrafter"/>
</dbReference>
<evidence type="ECO:0000256" key="7">
    <source>
        <dbReference type="ARBA" id="ARBA00039751"/>
    </source>
</evidence>
<dbReference type="EC" id="1.4.3.3" evidence="6"/>
<comment type="cofactor">
    <cofactor evidence="1 9">
        <name>FAD</name>
        <dbReference type="ChEBI" id="CHEBI:57692"/>
    </cofactor>
</comment>
<evidence type="ECO:0000256" key="9">
    <source>
        <dbReference type="PIRSR" id="PIRSR000189-1"/>
    </source>
</evidence>
<dbReference type="Proteomes" id="UP000249341">
    <property type="component" value="Unassembled WGS sequence"/>
</dbReference>
<dbReference type="AlphaFoldDB" id="A0A327Z1N0"/>
<dbReference type="InterPro" id="IPR006076">
    <property type="entry name" value="FAD-dep_OxRdtase"/>
</dbReference>
<dbReference type="GO" id="GO:0003884">
    <property type="term" value="F:D-amino-acid oxidase activity"/>
    <property type="evidence" value="ECO:0007669"/>
    <property type="project" value="UniProtKB-EC"/>
</dbReference>
<dbReference type="RefSeq" id="WP_111653782.1">
    <property type="nucleotide sequence ID" value="NZ_JACHWI010000008.1"/>
</dbReference>
<feature type="binding site" evidence="9">
    <location>
        <position position="259"/>
    </location>
    <ligand>
        <name>D-dopa</name>
        <dbReference type="ChEBI" id="CHEBI:149689"/>
    </ligand>
</feature>
<accession>A0A327Z1N0</accession>
<organism evidence="11 12">
    <name type="scientific">Actinoplanes lutulentus</name>
    <dbReference type="NCBI Taxonomy" id="1287878"/>
    <lineage>
        <taxon>Bacteria</taxon>
        <taxon>Bacillati</taxon>
        <taxon>Actinomycetota</taxon>
        <taxon>Actinomycetes</taxon>
        <taxon>Micromonosporales</taxon>
        <taxon>Micromonosporaceae</taxon>
        <taxon>Actinoplanes</taxon>
    </lineage>
</organism>
<comment type="caution">
    <text evidence="11">The sequence shown here is derived from an EMBL/GenBank/DDBJ whole genome shotgun (WGS) entry which is preliminary data.</text>
</comment>
<dbReference type="Gene3D" id="3.40.50.720">
    <property type="entry name" value="NAD(P)-binding Rossmann-like Domain"/>
    <property type="match status" value="1"/>
</dbReference>
<dbReference type="PANTHER" id="PTHR11530:SF11">
    <property type="entry name" value="D-ASPARTATE OXIDASE"/>
    <property type="match status" value="1"/>
</dbReference>
<feature type="domain" description="FAD dependent oxidoreductase" evidence="10">
    <location>
        <begin position="4"/>
        <end position="105"/>
    </location>
</feature>
<dbReference type="EMBL" id="QLMJ01000022">
    <property type="protein sequence ID" value="RAK27674.1"/>
    <property type="molecule type" value="Genomic_DNA"/>
</dbReference>
<feature type="binding site" evidence="9">
    <location>
        <position position="204"/>
    </location>
    <ligand>
        <name>D-dopa</name>
        <dbReference type="ChEBI" id="CHEBI:149689"/>
    </ligand>
</feature>
<gene>
    <name evidence="11" type="ORF">B0I29_12257</name>
</gene>
<keyword evidence="3" id="KW-0285">Flavoprotein</keyword>
<proteinExistence type="inferred from homology"/>
<evidence type="ECO:0000256" key="5">
    <source>
        <dbReference type="ARBA" id="ARBA00023002"/>
    </source>
</evidence>
<feature type="binding site" evidence="9">
    <location>
        <begin position="284"/>
        <end position="289"/>
    </location>
    <ligand>
        <name>FAD</name>
        <dbReference type="ChEBI" id="CHEBI:57692"/>
    </ligand>
</feature>
<protein>
    <recommendedName>
        <fullName evidence="7">D-amino-acid oxidase</fullName>
        <ecNumber evidence="6">1.4.3.3</ecNumber>
    </recommendedName>
</protein>
<evidence type="ECO:0000313" key="12">
    <source>
        <dbReference type="Proteomes" id="UP000249341"/>
    </source>
</evidence>
<dbReference type="PIRSF" id="PIRSF000189">
    <property type="entry name" value="D-aa_oxidase"/>
    <property type="match status" value="1"/>
</dbReference>
<dbReference type="InterPro" id="IPR023209">
    <property type="entry name" value="DAO"/>
</dbReference>
<dbReference type="Gene3D" id="3.30.9.10">
    <property type="entry name" value="D-Amino Acid Oxidase, subunit A, domain 2"/>
    <property type="match status" value="1"/>
</dbReference>
<keyword evidence="12" id="KW-1185">Reference proteome</keyword>
<dbReference type="SUPFAM" id="SSF51971">
    <property type="entry name" value="Nucleotide-binding domain"/>
    <property type="match status" value="1"/>
</dbReference>
<comment type="similarity">
    <text evidence="2">Belongs to the DAMOX/DASOX family.</text>
</comment>
<evidence type="ECO:0000256" key="2">
    <source>
        <dbReference type="ARBA" id="ARBA00006730"/>
    </source>
</evidence>